<evidence type="ECO:0000256" key="2">
    <source>
        <dbReference type="ARBA" id="ARBA00022692"/>
    </source>
</evidence>
<dbReference type="EMBL" id="DS985242">
    <property type="protein sequence ID" value="EDV27979.1"/>
    <property type="molecule type" value="Genomic_DNA"/>
</dbReference>
<feature type="transmembrane region" description="Helical" evidence="7">
    <location>
        <begin position="70"/>
        <end position="90"/>
    </location>
</feature>
<organism evidence="8 9">
    <name type="scientific">Trichoplax adhaerens</name>
    <name type="common">Trichoplax reptans</name>
    <dbReference type="NCBI Taxonomy" id="10228"/>
    <lineage>
        <taxon>Eukaryota</taxon>
        <taxon>Metazoa</taxon>
        <taxon>Placozoa</taxon>
        <taxon>Uniplacotomia</taxon>
        <taxon>Trichoplacea</taxon>
        <taxon>Trichoplacidae</taxon>
        <taxon>Trichoplax</taxon>
    </lineage>
</organism>
<dbReference type="CTD" id="6750460"/>
<dbReference type="PANTHER" id="PTHR12763:SF28">
    <property type="entry name" value="GEO10507P1-RELATED"/>
    <property type="match status" value="1"/>
</dbReference>
<evidence type="ECO:0000256" key="3">
    <source>
        <dbReference type="ARBA" id="ARBA00022792"/>
    </source>
</evidence>
<dbReference type="STRING" id="10228.B3RN88"/>
<dbReference type="InParanoid" id="B3RN88"/>
<sequence>MITSLASTDDRKSSLIVAGLGLAGIALGGRWAMIAMQRIKSSNISITVPKLNLKGYYKGGFEEKMTRREAGLILGISISIVASVCAYYNIAVIETLTLKFTINSSTSGGSPYLAAKINEAKDYLEKEKKSI</sequence>
<dbReference type="PhylomeDB" id="B3RN88"/>
<evidence type="ECO:0000256" key="1">
    <source>
        <dbReference type="ARBA" id="ARBA00004273"/>
    </source>
</evidence>
<dbReference type="OrthoDB" id="240298at2759"/>
<dbReference type="OMA" id="YIMAKIN"/>
<keyword evidence="9" id="KW-1185">Reference proteome</keyword>
<gene>
    <name evidence="8" type="ORF">TRIADDRAFT_63620</name>
</gene>
<proteinExistence type="predicted"/>
<dbReference type="Gene3D" id="1.10.287.110">
    <property type="entry name" value="DnaJ domain"/>
    <property type="match status" value="1"/>
</dbReference>
<keyword evidence="2 7" id="KW-0812">Transmembrane</keyword>
<dbReference type="FunCoup" id="B3RN88">
    <property type="interactions" value="191"/>
</dbReference>
<feature type="transmembrane region" description="Helical" evidence="7">
    <location>
        <begin position="15"/>
        <end position="33"/>
    </location>
</feature>
<dbReference type="RefSeq" id="XP_002109813.1">
    <property type="nucleotide sequence ID" value="XM_002109777.1"/>
</dbReference>
<dbReference type="PANTHER" id="PTHR12763">
    <property type="match status" value="1"/>
</dbReference>
<dbReference type="InterPro" id="IPR036869">
    <property type="entry name" value="J_dom_sf"/>
</dbReference>
<reference evidence="8 9" key="1">
    <citation type="journal article" date="2008" name="Nature">
        <title>The Trichoplax genome and the nature of placozoans.</title>
        <authorList>
            <person name="Srivastava M."/>
            <person name="Begovic E."/>
            <person name="Chapman J."/>
            <person name="Putnam N.H."/>
            <person name="Hellsten U."/>
            <person name="Kawashima T."/>
            <person name="Kuo A."/>
            <person name="Mitros T."/>
            <person name="Salamov A."/>
            <person name="Carpenter M.L."/>
            <person name="Signorovitch A.Y."/>
            <person name="Moreno M.A."/>
            <person name="Kamm K."/>
            <person name="Grimwood J."/>
            <person name="Schmutz J."/>
            <person name="Shapiro H."/>
            <person name="Grigoriev I.V."/>
            <person name="Buss L.W."/>
            <person name="Schierwater B."/>
            <person name="Dellaporta S.L."/>
            <person name="Rokhsar D.S."/>
        </authorList>
    </citation>
    <scope>NUCLEOTIDE SEQUENCE [LARGE SCALE GENOMIC DNA]</scope>
    <source>
        <strain evidence="8 9">Grell-BS-1999</strain>
    </source>
</reference>
<dbReference type="HOGENOM" id="CLU_017633_13_3_1"/>
<evidence type="ECO:0000313" key="8">
    <source>
        <dbReference type="EMBL" id="EDV27979.1"/>
    </source>
</evidence>
<comment type="subcellular location">
    <subcellularLocation>
        <location evidence="1">Mitochondrion inner membrane</location>
    </subcellularLocation>
</comment>
<keyword evidence="3" id="KW-0999">Mitochondrion inner membrane</keyword>
<dbReference type="KEGG" id="tad:TRIADDRAFT_63620"/>
<dbReference type="AlphaFoldDB" id="B3RN88"/>
<keyword evidence="4 7" id="KW-1133">Transmembrane helix</keyword>
<evidence type="ECO:0000256" key="7">
    <source>
        <dbReference type="SAM" id="Phobius"/>
    </source>
</evidence>
<evidence type="ECO:0000313" key="9">
    <source>
        <dbReference type="Proteomes" id="UP000009022"/>
    </source>
</evidence>
<dbReference type="GO" id="GO:0001671">
    <property type="term" value="F:ATPase activator activity"/>
    <property type="evidence" value="ECO:0000318"/>
    <property type="project" value="GO_Central"/>
</dbReference>
<keyword evidence="5" id="KW-0496">Mitochondrion</keyword>
<dbReference type="Proteomes" id="UP000009022">
    <property type="component" value="Unassembled WGS sequence"/>
</dbReference>
<accession>B3RN88</accession>
<dbReference type="GeneID" id="6750460"/>
<name>B3RN88_TRIAD</name>
<protein>
    <submittedName>
        <fullName evidence="8">Uncharacterized protein</fullName>
    </submittedName>
</protein>
<evidence type="ECO:0000256" key="5">
    <source>
        <dbReference type="ARBA" id="ARBA00023128"/>
    </source>
</evidence>
<evidence type="ECO:0000256" key="6">
    <source>
        <dbReference type="ARBA" id="ARBA00023136"/>
    </source>
</evidence>
<dbReference type="eggNOG" id="KOG0723">
    <property type="taxonomic scope" value="Eukaryota"/>
</dbReference>
<dbReference type="GO" id="GO:0001405">
    <property type="term" value="C:PAM complex, Tim23 associated import motor"/>
    <property type="evidence" value="ECO:0000318"/>
    <property type="project" value="GO_Central"/>
</dbReference>
<evidence type="ECO:0000256" key="4">
    <source>
        <dbReference type="ARBA" id="ARBA00022989"/>
    </source>
</evidence>
<keyword evidence="6 7" id="KW-0472">Membrane</keyword>
<dbReference type="GO" id="GO:0030150">
    <property type="term" value="P:protein import into mitochondrial matrix"/>
    <property type="evidence" value="ECO:0000318"/>
    <property type="project" value="GO_Central"/>
</dbReference>